<feature type="signal peptide" evidence="2">
    <location>
        <begin position="1"/>
        <end position="22"/>
    </location>
</feature>
<evidence type="ECO:0000313" key="4">
    <source>
        <dbReference type="EMBL" id="KAK9524954.1"/>
    </source>
</evidence>
<name>A0AAW1EQT9_ZOAVI</name>
<evidence type="ECO:0000256" key="1">
    <source>
        <dbReference type="ARBA" id="ARBA00023157"/>
    </source>
</evidence>
<accession>A0AAW1EQT9</accession>
<dbReference type="AlphaFoldDB" id="A0AAW1EQT9"/>
<evidence type="ECO:0000313" key="5">
    <source>
        <dbReference type="Proteomes" id="UP001488805"/>
    </source>
</evidence>
<dbReference type="PANTHER" id="PTHR45784:SF3">
    <property type="entry name" value="C-TYPE LECTIN DOMAIN FAMILY 4 MEMBER K-LIKE-RELATED"/>
    <property type="match status" value="1"/>
</dbReference>
<keyword evidence="2" id="KW-0732">Signal</keyword>
<dbReference type="PROSITE" id="PS50041">
    <property type="entry name" value="C_TYPE_LECTIN_2"/>
    <property type="match status" value="2"/>
</dbReference>
<dbReference type="InterPro" id="IPR001304">
    <property type="entry name" value="C-type_lectin-like"/>
</dbReference>
<dbReference type="InterPro" id="IPR018378">
    <property type="entry name" value="C-type_lectin_CS"/>
</dbReference>
<feature type="domain" description="C-type lectin" evidence="3">
    <location>
        <begin position="28"/>
        <end position="136"/>
    </location>
</feature>
<dbReference type="InterPro" id="IPR016187">
    <property type="entry name" value="CTDL_fold"/>
</dbReference>
<dbReference type="SUPFAM" id="SSF56436">
    <property type="entry name" value="C-type lectin-like"/>
    <property type="match status" value="2"/>
</dbReference>
<dbReference type="PANTHER" id="PTHR45784">
    <property type="entry name" value="C-TYPE LECTIN DOMAIN FAMILY 20 MEMBER A-RELATED"/>
    <property type="match status" value="1"/>
</dbReference>
<keyword evidence="1" id="KW-1015">Disulfide bond</keyword>
<dbReference type="PROSITE" id="PS00615">
    <property type="entry name" value="C_TYPE_LECTIN_1"/>
    <property type="match status" value="1"/>
</dbReference>
<evidence type="ECO:0000259" key="3">
    <source>
        <dbReference type="PROSITE" id="PS50041"/>
    </source>
</evidence>
<organism evidence="4 5">
    <name type="scientific">Zoarces viviparus</name>
    <name type="common">Viviparous eelpout</name>
    <name type="synonym">Blennius viviparus</name>
    <dbReference type="NCBI Taxonomy" id="48416"/>
    <lineage>
        <taxon>Eukaryota</taxon>
        <taxon>Metazoa</taxon>
        <taxon>Chordata</taxon>
        <taxon>Craniata</taxon>
        <taxon>Vertebrata</taxon>
        <taxon>Euteleostomi</taxon>
        <taxon>Actinopterygii</taxon>
        <taxon>Neopterygii</taxon>
        <taxon>Teleostei</taxon>
        <taxon>Neoteleostei</taxon>
        <taxon>Acanthomorphata</taxon>
        <taxon>Eupercaria</taxon>
        <taxon>Perciformes</taxon>
        <taxon>Cottioidei</taxon>
        <taxon>Zoarcales</taxon>
        <taxon>Zoarcidae</taxon>
        <taxon>Zoarcinae</taxon>
        <taxon>Zoarces</taxon>
    </lineage>
</organism>
<gene>
    <name evidence="4" type="ORF">VZT92_017311</name>
</gene>
<evidence type="ECO:0000256" key="2">
    <source>
        <dbReference type="SAM" id="SignalP"/>
    </source>
</evidence>
<feature type="domain" description="C-type lectin" evidence="3">
    <location>
        <begin position="141"/>
        <end position="249"/>
    </location>
</feature>
<dbReference type="InterPro" id="IPR016186">
    <property type="entry name" value="C-type_lectin-like/link_sf"/>
</dbReference>
<dbReference type="EMBL" id="JBCEZU010000145">
    <property type="protein sequence ID" value="KAK9524954.1"/>
    <property type="molecule type" value="Genomic_DNA"/>
</dbReference>
<proteinExistence type="predicted"/>
<dbReference type="Proteomes" id="UP001488805">
    <property type="component" value="Unassembled WGS sequence"/>
</dbReference>
<feature type="chain" id="PRO_5043441314" description="C-type lectin domain-containing protein" evidence="2">
    <location>
        <begin position="23"/>
        <end position="312"/>
    </location>
</feature>
<dbReference type="SMART" id="SM00034">
    <property type="entry name" value="CLECT"/>
    <property type="match status" value="2"/>
</dbReference>
<protein>
    <recommendedName>
        <fullName evidence="3">C-type lectin domain-containing protein</fullName>
    </recommendedName>
</protein>
<keyword evidence="5" id="KW-1185">Reference proteome</keyword>
<sequence>MAWLLNALPFAGILLLFQRTDQLMPQQYHLINGSLTWYEAQSFCRLKYTDLATVDNMNDQKELVDTLGSRVTNSWIGLQRGTTSRVVWSDGRGPSHYTKWYGSEPNGGDVERCVEMLSVGAWNDASCGTGKGFACYELQPDGAQRYVFYSEYKSWVSSQELCREKHVDMASIGDELDNAEVANVAKAWGRSVWIGLFKDAWVWSDGRETSFRFWLSGSYSRGDCVSVAAAQQGRWVEAPCDEKAAFVCQGGLKVKKMVIRMTVRSDVDLADSTVADALLKKLDAALRQQSVTDFKLSWRRGNSGRVFQRTSS</sequence>
<dbReference type="Pfam" id="PF00059">
    <property type="entry name" value="Lectin_C"/>
    <property type="match status" value="2"/>
</dbReference>
<dbReference type="CDD" id="cd00037">
    <property type="entry name" value="CLECT"/>
    <property type="match status" value="1"/>
</dbReference>
<comment type="caution">
    <text evidence="4">The sequence shown here is derived from an EMBL/GenBank/DDBJ whole genome shotgun (WGS) entry which is preliminary data.</text>
</comment>
<reference evidence="4 5" key="1">
    <citation type="journal article" date="2024" name="Genome Biol. Evol.">
        <title>Chromosome-level genome assembly of the viviparous eelpout Zoarces viviparus.</title>
        <authorList>
            <person name="Fuhrmann N."/>
            <person name="Brasseur M.V."/>
            <person name="Bakowski C.E."/>
            <person name="Podsiadlowski L."/>
            <person name="Prost S."/>
            <person name="Krehenwinkel H."/>
            <person name="Mayer C."/>
        </authorList>
    </citation>
    <scope>NUCLEOTIDE SEQUENCE [LARGE SCALE GENOMIC DNA]</scope>
    <source>
        <strain evidence="4">NO-MEL_2022_Ind0_liver</strain>
    </source>
</reference>
<dbReference type="Gene3D" id="3.10.100.10">
    <property type="entry name" value="Mannose-Binding Protein A, subunit A"/>
    <property type="match status" value="2"/>
</dbReference>